<evidence type="ECO:0000256" key="7">
    <source>
        <dbReference type="ARBA" id="ARBA00022801"/>
    </source>
</evidence>
<name>A0A2S7XV39_9GAMM</name>
<evidence type="ECO:0000313" key="19">
    <source>
        <dbReference type="Proteomes" id="UP000239936"/>
    </source>
</evidence>
<dbReference type="CDD" id="cd03425">
    <property type="entry name" value="NUDIX_MutT_NudA_like"/>
    <property type="match status" value="1"/>
</dbReference>
<dbReference type="PROSITE" id="PS51462">
    <property type="entry name" value="NUDIX"/>
    <property type="match status" value="1"/>
</dbReference>
<comment type="catalytic activity">
    <reaction evidence="11">
        <text>8-oxo-GTP + H2O = 8-oxo-GMP + diphosphate + H(+)</text>
        <dbReference type="Rhea" id="RHEA:67616"/>
        <dbReference type="ChEBI" id="CHEBI:15377"/>
        <dbReference type="ChEBI" id="CHEBI:15378"/>
        <dbReference type="ChEBI" id="CHEBI:33019"/>
        <dbReference type="ChEBI" id="CHEBI:143553"/>
        <dbReference type="ChEBI" id="CHEBI:145694"/>
    </reaction>
</comment>
<sequence length="331" mass="36344">MVGIIRDTNGRVLISQRPPQVAHGGCWEFPGGKVERGETPEQALARELAEELGIQVVSSQPLRVVRHVYPTQTVLLDVRQVTDFIGIPHGREGQPLAWQLPTALDPSVFPAGDRPIINLLRLPPLLQITDGAKSLLFEKSPQPPFAKGGLFSPSFCQRNEFFSSPLWKRGVRVDLLIQLRAHDRTDTEYNQLARQLFARCEQHGVRLVLNRAPDRVINVPRHGLHLTSHLLMTLTERPYSATELIGASCHDAAQLAQAERLGLDYALLSPVQKTASHPDATPLGWARFAELVESLALPVYALGGVTPADVPLAQSHGAHGIAGIRGFFGDR</sequence>
<keyword evidence="3" id="KW-0515">Mutator protein</keyword>
<keyword evidence="9" id="KW-0234">DNA repair</keyword>
<dbReference type="GO" id="GO:0046872">
    <property type="term" value="F:metal ion binding"/>
    <property type="evidence" value="ECO:0007669"/>
    <property type="project" value="UniProtKB-KW"/>
</dbReference>
<evidence type="ECO:0000256" key="2">
    <source>
        <dbReference type="ARBA" id="ARBA00005582"/>
    </source>
</evidence>
<keyword evidence="8" id="KW-0460">Magnesium</keyword>
<dbReference type="GO" id="GO:0006260">
    <property type="term" value="P:DNA replication"/>
    <property type="evidence" value="ECO:0007669"/>
    <property type="project" value="UniProtKB-KW"/>
</dbReference>
<evidence type="ECO:0000313" key="18">
    <source>
        <dbReference type="EMBL" id="PQJ97242.1"/>
    </source>
</evidence>
<keyword evidence="7" id="KW-0378">Hydrolase</keyword>
<dbReference type="GO" id="GO:0044716">
    <property type="term" value="F:8-oxo-GDP phosphatase activity"/>
    <property type="evidence" value="ECO:0007669"/>
    <property type="project" value="TreeGrafter"/>
</dbReference>
<organism evidence="18 19">
    <name type="scientific">Chromatium okenii</name>
    <dbReference type="NCBI Taxonomy" id="61644"/>
    <lineage>
        <taxon>Bacteria</taxon>
        <taxon>Pseudomonadati</taxon>
        <taxon>Pseudomonadota</taxon>
        <taxon>Gammaproteobacteria</taxon>
        <taxon>Chromatiales</taxon>
        <taxon>Chromatiaceae</taxon>
        <taxon>Chromatium</taxon>
    </lineage>
</organism>
<dbReference type="GO" id="GO:0035539">
    <property type="term" value="F:8-oxo-7,8-dihydrodeoxyguanosine triphosphate pyrophosphatase activity"/>
    <property type="evidence" value="ECO:0007669"/>
    <property type="project" value="UniProtKB-EC"/>
</dbReference>
<evidence type="ECO:0000259" key="17">
    <source>
        <dbReference type="PROSITE" id="PS51462"/>
    </source>
</evidence>
<evidence type="ECO:0000256" key="8">
    <source>
        <dbReference type="ARBA" id="ARBA00022842"/>
    </source>
</evidence>
<protein>
    <recommendedName>
        <fullName evidence="13">8-oxo-dGTP diphosphatase</fullName>
        <ecNumber evidence="12">3.6.1.55</ecNumber>
    </recommendedName>
    <alternativeName>
        <fullName evidence="16">7,8-dihydro-8-oxoguanine-triphosphatase</fullName>
    </alternativeName>
    <alternativeName>
        <fullName evidence="15">Mutator protein MutT</fullName>
    </alternativeName>
    <alternativeName>
        <fullName evidence="14">dGTP pyrophosphohydrolase</fullName>
    </alternativeName>
</protein>
<dbReference type="InterPro" id="IPR020476">
    <property type="entry name" value="Nudix_hydrolase"/>
</dbReference>
<dbReference type="Pfam" id="PF14815">
    <property type="entry name" value="NUDIX_4"/>
    <property type="match status" value="1"/>
</dbReference>
<evidence type="ECO:0000256" key="15">
    <source>
        <dbReference type="ARBA" id="ARBA00041979"/>
    </source>
</evidence>
<proteinExistence type="inferred from homology"/>
<evidence type="ECO:0000256" key="3">
    <source>
        <dbReference type="ARBA" id="ARBA00022457"/>
    </source>
</evidence>
<dbReference type="Gene3D" id="3.20.20.70">
    <property type="entry name" value="Aldolase class I"/>
    <property type="match status" value="1"/>
</dbReference>
<reference evidence="18 19" key="1">
    <citation type="submission" date="2018-01" db="EMBL/GenBank/DDBJ databases">
        <title>The complete genome sequence of Chromatium okenii LaCa, a purple sulfur bacterium with a turbulent life.</title>
        <authorList>
            <person name="Luedin S.M."/>
            <person name="Liechti N."/>
            <person name="Storelli N."/>
            <person name="Danza F."/>
            <person name="Wittwer M."/>
            <person name="Pothier J.F."/>
            <person name="Tonolla M.A."/>
        </authorList>
    </citation>
    <scope>NUCLEOTIDE SEQUENCE [LARGE SCALE GENOMIC DNA]</scope>
    <source>
        <strain evidence="18 19">LaCa</strain>
    </source>
</reference>
<keyword evidence="6" id="KW-0227">DNA damage</keyword>
<evidence type="ECO:0000256" key="11">
    <source>
        <dbReference type="ARBA" id="ARBA00036904"/>
    </source>
</evidence>
<keyword evidence="19" id="KW-1185">Reference proteome</keyword>
<evidence type="ECO:0000256" key="6">
    <source>
        <dbReference type="ARBA" id="ARBA00022763"/>
    </source>
</evidence>
<dbReference type="InterPro" id="IPR047127">
    <property type="entry name" value="MutT-like"/>
</dbReference>
<dbReference type="OrthoDB" id="9810648at2"/>
<evidence type="ECO:0000256" key="9">
    <source>
        <dbReference type="ARBA" id="ARBA00023204"/>
    </source>
</evidence>
<evidence type="ECO:0000256" key="14">
    <source>
        <dbReference type="ARBA" id="ARBA00041592"/>
    </source>
</evidence>
<dbReference type="EC" id="3.6.1.55" evidence="12"/>
<evidence type="ECO:0000256" key="12">
    <source>
        <dbReference type="ARBA" id="ARBA00038905"/>
    </source>
</evidence>
<comment type="caution">
    <text evidence="18">The sequence shown here is derived from an EMBL/GenBank/DDBJ whole genome shotgun (WGS) entry which is preliminary data.</text>
</comment>
<dbReference type="PANTHER" id="PTHR47707">
    <property type="entry name" value="8-OXO-DGTP DIPHOSPHATASE"/>
    <property type="match status" value="1"/>
</dbReference>
<dbReference type="InterPro" id="IPR000086">
    <property type="entry name" value="NUDIX_hydrolase_dom"/>
</dbReference>
<dbReference type="SUPFAM" id="SSF51391">
    <property type="entry name" value="Thiamin phosphate synthase"/>
    <property type="match status" value="1"/>
</dbReference>
<comment type="catalytic activity">
    <reaction evidence="10">
        <text>8-oxo-dGTP + H2O = 8-oxo-dGMP + diphosphate + H(+)</text>
        <dbReference type="Rhea" id="RHEA:31575"/>
        <dbReference type="ChEBI" id="CHEBI:15377"/>
        <dbReference type="ChEBI" id="CHEBI:15378"/>
        <dbReference type="ChEBI" id="CHEBI:33019"/>
        <dbReference type="ChEBI" id="CHEBI:63224"/>
        <dbReference type="ChEBI" id="CHEBI:77896"/>
        <dbReference type="EC" id="3.6.1.55"/>
    </reaction>
</comment>
<dbReference type="PRINTS" id="PR00502">
    <property type="entry name" value="NUDIXFAMILY"/>
</dbReference>
<evidence type="ECO:0000256" key="16">
    <source>
        <dbReference type="ARBA" id="ARBA00042798"/>
    </source>
</evidence>
<gene>
    <name evidence="18" type="ORF">CXB77_04460</name>
</gene>
<dbReference type="InterPro" id="IPR015797">
    <property type="entry name" value="NUDIX_hydrolase-like_dom_sf"/>
</dbReference>
<keyword evidence="4" id="KW-0235">DNA replication</keyword>
<dbReference type="GO" id="GO:0044715">
    <property type="term" value="F:8-oxo-dGDP phosphatase activity"/>
    <property type="evidence" value="ECO:0007669"/>
    <property type="project" value="TreeGrafter"/>
</dbReference>
<dbReference type="PROSITE" id="PS00893">
    <property type="entry name" value="NUDIX_BOX"/>
    <property type="match status" value="1"/>
</dbReference>
<evidence type="ECO:0000256" key="4">
    <source>
        <dbReference type="ARBA" id="ARBA00022705"/>
    </source>
</evidence>
<dbReference type="InterPro" id="IPR036206">
    <property type="entry name" value="ThiamineP_synth_sf"/>
</dbReference>
<comment type="similarity">
    <text evidence="2">Belongs to the Nudix hydrolase family.</text>
</comment>
<evidence type="ECO:0000256" key="13">
    <source>
        <dbReference type="ARBA" id="ARBA00040794"/>
    </source>
</evidence>
<evidence type="ECO:0000256" key="5">
    <source>
        <dbReference type="ARBA" id="ARBA00022723"/>
    </source>
</evidence>
<dbReference type="PANTHER" id="PTHR47707:SF1">
    <property type="entry name" value="NUDIX HYDROLASE FAMILY PROTEIN"/>
    <property type="match status" value="1"/>
</dbReference>
<dbReference type="InterPro" id="IPR029119">
    <property type="entry name" value="MutY_C"/>
</dbReference>
<dbReference type="CDD" id="cd00564">
    <property type="entry name" value="TMP_TenI"/>
    <property type="match status" value="1"/>
</dbReference>
<evidence type="ECO:0000256" key="10">
    <source>
        <dbReference type="ARBA" id="ARBA00035861"/>
    </source>
</evidence>
<evidence type="ECO:0000256" key="1">
    <source>
        <dbReference type="ARBA" id="ARBA00001946"/>
    </source>
</evidence>
<dbReference type="AlphaFoldDB" id="A0A2S7XV39"/>
<comment type="cofactor">
    <cofactor evidence="1">
        <name>Mg(2+)</name>
        <dbReference type="ChEBI" id="CHEBI:18420"/>
    </cofactor>
</comment>
<dbReference type="InterPro" id="IPR020084">
    <property type="entry name" value="NUDIX_hydrolase_CS"/>
</dbReference>
<accession>A0A2S7XV39</accession>
<dbReference type="EMBL" id="PPGH01000018">
    <property type="protein sequence ID" value="PQJ97242.1"/>
    <property type="molecule type" value="Genomic_DNA"/>
</dbReference>
<dbReference type="SUPFAM" id="SSF55811">
    <property type="entry name" value="Nudix"/>
    <property type="match status" value="1"/>
</dbReference>
<dbReference type="Proteomes" id="UP000239936">
    <property type="component" value="Unassembled WGS sequence"/>
</dbReference>
<dbReference type="GO" id="GO:0008413">
    <property type="term" value="F:8-oxo-7,8-dihydroguanosine triphosphate pyrophosphatase activity"/>
    <property type="evidence" value="ECO:0007669"/>
    <property type="project" value="TreeGrafter"/>
</dbReference>
<dbReference type="InterPro" id="IPR022998">
    <property type="entry name" value="ThiamineP_synth_TenI"/>
</dbReference>
<feature type="domain" description="Nudix hydrolase" evidence="17">
    <location>
        <begin position="1"/>
        <end position="122"/>
    </location>
</feature>
<dbReference type="GO" id="GO:0009228">
    <property type="term" value="P:thiamine biosynthetic process"/>
    <property type="evidence" value="ECO:0007669"/>
    <property type="project" value="UniProtKB-KW"/>
</dbReference>
<dbReference type="Pfam" id="PF02581">
    <property type="entry name" value="TMP-TENI"/>
    <property type="match status" value="1"/>
</dbReference>
<dbReference type="Gene3D" id="3.90.79.10">
    <property type="entry name" value="Nucleoside Triphosphate Pyrophosphohydrolase"/>
    <property type="match status" value="1"/>
</dbReference>
<dbReference type="GO" id="GO:0006281">
    <property type="term" value="P:DNA repair"/>
    <property type="evidence" value="ECO:0007669"/>
    <property type="project" value="UniProtKB-KW"/>
</dbReference>
<keyword evidence="5" id="KW-0479">Metal-binding</keyword>
<dbReference type="InterPro" id="IPR013785">
    <property type="entry name" value="Aldolase_TIM"/>
</dbReference>